<gene>
    <name evidence="2" type="ORF">Pan44_51650</name>
</gene>
<feature type="domain" description="DUF6876" evidence="1">
    <location>
        <begin position="7"/>
        <end position="131"/>
    </location>
</feature>
<dbReference type="KEGG" id="ccos:Pan44_51650"/>
<dbReference type="InParanoid" id="A0A517SLV2"/>
<dbReference type="InterPro" id="IPR049241">
    <property type="entry name" value="DUF6876"/>
</dbReference>
<evidence type="ECO:0000259" key="1">
    <source>
        <dbReference type="Pfam" id="PF21781"/>
    </source>
</evidence>
<dbReference type="RefSeq" id="WP_197453644.1">
    <property type="nucleotide sequence ID" value="NZ_CP036271.1"/>
</dbReference>
<reference evidence="2 3" key="1">
    <citation type="submission" date="2019-02" db="EMBL/GenBank/DDBJ databases">
        <title>Deep-cultivation of Planctomycetes and their phenomic and genomic characterization uncovers novel biology.</title>
        <authorList>
            <person name="Wiegand S."/>
            <person name="Jogler M."/>
            <person name="Boedeker C."/>
            <person name="Pinto D."/>
            <person name="Vollmers J."/>
            <person name="Rivas-Marin E."/>
            <person name="Kohn T."/>
            <person name="Peeters S.H."/>
            <person name="Heuer A."/>
            <person name="Rast P."/>
            <person name="Oberbeckmann S."/>
            <person name="Bunk B."/>
            <person name="Jeske O."/>
            <person name="Meyerdierks A."/>
            <person name="Storesund J.E."/>
            <person name="Kallscheuer N."/>
            <person name="Luecker S."/>
            <person name="Lage O.M."/>
            <person name="Pohl T."/>
            <person name="Merkel B.J."/>
            <person name="Hornburger P."/>
            <person name="Mueller R.-W."/>
            <person name="Bruemmer F."/>
            <person name="Labrenz M."/>
            <person name="Spormann A.M."/>
            <person name="Op den Camp H."/>
            <person name="Overmann J."/>
            <person name="Amann R."/>
            <person name="Jetten M.S.M."/>
            <person name="Mascher T."/>
            <person name="Medema M.H."/>
            <person name="Devos D.P."/>
            <person name="Kaster A.-K."/>
            <person name="Ovreas L."/>
            <person name="Rohde M."/>
            <person name="Galperin M.Y."/>
            <person name="Jogler C."/>
        </authorList>
    </citation>
    <scope>NUCLEOTIDE SEQUENCE [LARGE SCALE GENOMIC DNA]</scope>
    <source>
        <strain evidence="2 3">Pan44</strain>
    </source>
</reference>
<dbReference type="EMBL" id="CP036271">
    <property type="protein sequence ID" value="QDT57099.1"/>
    <property type="molecule type" value="Genomic_DNA"/>
</dbReference>
<keyword evidence="3" id="KW-1185">Reference proteome</keyword>
<proteinExistence type="predicted"/>
<dbReference type="Pfam" id="PF21781">
    <property type="entry name" value="DUF6876"/>
    <property type="match status" value="1"/>
</dbReference>
<evidence type="ECO:0000313" key="2">
    <source>
        <dbReference type="EMBL" id="QDT57099.1"/>
    </source>
</evidence>
<dbReference type="AlphaFoldDB" id="A0A517SLV2"/>
<evidence type="ECO:0000313" key="3">
    <source>
        <dbReference type="Proteomes" id="UP000315700"/>
    </source>
</evidence>
<accession>A0A517SLV2</accession>
<protein>
    <recommendedName>
        <fullName evidence="1">DUF6876 domain-containing protein</fullName>
    </recommendedName>
</protein>
<organism evidence="2 3">
    <name type="scientific">Caulifigura coniformis</name>
    <dbReference type="NCBI Taxonomy" id="2527983"/>
    <lineage>
        <taxon>Bacteria</taxon>
        <taxon>Pseudomonadati</taxon>
        <taxon>Planctomycetota</taxon>
        <taxon>Planctomycetia</taxon>
        <taxon>Planctomycetales</taxon>
        <taxon>Planctomycetaceae</taxon>
        <taxon>Caulifigura</taxon>
    </lineage>
</organism>
<name>A0A517SLV2_9PLAN</name>
<sequence>MTPLSPSELAQFTGSTEWFRHSFNRAVIYTEGVRFLAARGGAFWLIDAIATHIGSRVFNEAAAKDDRIALMHFWKLAVNPDQSARLTAVPDSGEPPFIDQLVMFTDFPLSEVDVWAQGNGEGYTLMLPSEY</sequence>
<dbReference type="Proteomes" id="UP000315700">
    <property type="component" value="Chromosome"/>
</dbReference>